<feature type="transmembrane region" description="Helical" evidence="2">
    <location>
        <begin position="176"/>
        <end position="194"/>
    </location>
</feature>
<keyword evidence="2" id="KW-0472">Membrane</keyword>
<name>A0A382CF36_9ZZZZ</name>
<dbReference type="PROSITE" id="PS00379">
    <property type="entry name" value="CDP_ALCOHOL_P_TRANSF"/>
    <property type="match status" value="1"/>
</dbReference>
<evidence type="ECO:0008006" key="4">
    <source>
        <dbReference type="Google" id="ProtNLM"/>
    </source>
</evidence>
<dbReference type="GO" id="GO:0016780">
    <property type="term" value="F:phosphotransferase activity, for other substituted phosphate groups"/>
    <property type="evidence" value="ECO:0007669"/>
    <property type="project" value="InterPro"/>
</dbReference>
<protein>
    <recommendedName>
        <fullName evidence="4">CDP-alcohol phosphatidyltransferase</fullName>
    </recommendedName>
</protein>
<dbReference type="InterPro" id="IPR000462">
    <property type="entry name" value="CDP-OH_P_trans"/>
</dbReference>
<evidence type="ECO:0000313" key="3">
    <source>
        <dbReference type="EMBL" id="SVB24484.1"/>
    </source>
</evidence>
<accession>A0A382CF36</accession>
<feature type="transmembrane region" description="Helical" evidence="2">
    <location>
        <begin position="32"/>
        <end position="50"/>
    </location>
</feature>
<feature type="transmembrane region" description="Helical" evidence="2">
    <location>
        <begin position="89"/>
        <end position="110"/>
    </location>
</feature>
<keyword evidence="2" id="KW-1133">Transmembrane helix</keyword>
<dbReference type="InterPro" id="IPR043130">
    <property type="entry name" value="CDP-OH_PTrfase_TM_dom"/>
</dbReference>
<dbReference type="GO" id="GO:0008654">
    <property type="term" value="P:phospholipid biosynthetic process"/>
    <property type="evidence" value="ECO:0007669"/>
    <property type="project" value="InterPro"/>
</dbReference>
<dbReference type="InterPro" id="IPR048254">
    <property type="entry name" value="CDP_ALCOHOL_P_TRANSF_CS"/>
</dbReference>
<dbReference type="EMBL" id="UINC01034127">
    <property type="protein sequence ID" value="SVB24484.1"/>
    <property type="molecule type" value="Genomic_DNA"/>
</dbReference>
<feature type="transmembrane region" description="Helical" evidence="2">
    <location>
        <begin position="116"/>
        <end position="136"/>
    </location>
</feature>
<dbReference type="Gene3D" id="1.20.120.1760">
    <property type="match status" value="1"/>
</dbReference>
<dbReference type="GO" id="GO:0016020">
    <property type="term" value="C:membrane"/>
    <property type="evidence" value="ECO:0007669"/>
    <property type="project" value="InterPro"/>
</dbReference>
<keyword evidence="2" id="KW-0812">Transmembrane</keyword>
<keyword evidence="1" id="KW-0808">Transferase</keyword>
<dbReference type="AlphaFoldDB" id="A0A382CF36"/>
<reference evidence="3" key="1">
    <citation type="submission" date="2018-05" db="EMBL/GenBank/DDBJ databases">
        <authorList>
            <person name="Lanie J.A."/>
            <person name="Ng W.-L."/>
            <person name="Kazmierczak K.M."/>
            <person name="Andrzejewski T.M."/>
            <person name="Davidsen T.M."/>
            <person name="Wayne K.J."/>
            <person name="Tettelin H."/>
            <person name="Glass J.I."/>
            <person name="Rusch D."/>
            <person name="Podicherti R."/>
            <person name="Tsui H.-C.T."/>
            <person name="Winkler M.E."/>
        </authorList>
    </citation>
    <scope>NUCLEOTIDE SEQUENCE</scope>
</reference>
<dbReference type="Pfam" id="PF01066">
    <property type="entry name" value="CDP-OH_P_transf"/>
    <property type="match status" value="1"/>
</dbReference>
<evidence type="ECO:0000256" key="1">
    <source>
        <dbReference type="ARBA" id="ARBA00022679"/>
    </source>
</evidence>
<evidence type="ECO:0000256" key="2">
    <source>
        <dbReference type="SAM" id="Phobius"/>
    </source>
</evidence>
<proteinExistence type="predicted"/>
<organism evidence="3">
    <name type="scientific">marine metagenome</name>
    <dbReference type="NCBI Taxonomy" id="408172"/>
    <lineage>
        <taxon>unclassified sequences</taxon>
        <taxon>metagenomes</taxon>
        <taxon>ecological metagenomes</taxon>
    </lineage>
</organism>
<sequence length="202" mass="22982">MLIDRSDDRPWDAQIAYQLIYPLRNTFITPNHLTSLRLLFGVFAGIFFAIGEYKYSNIGAFCFVISNFLDHADGELARLKNEMSPKGHVYDLISDALVNIFLFLGIGIGLMQTNLGVYACMMGIIAGLSVAGIFYMRNYIEMNIGKQNARQPHKSGFEAEDILYLLPIISYFRLDYYFMFAAALGAPIFSFYVIKDYIKLKN</sequence>
<gene>
    <name evidence="3" type="ORF">METZ01_LOCUS177338</name>
</gene>